<gene>
    <name evidence="2" type="ORF">SAMN03080594_101944</name>
</gene>
<accession>A0A1M4VEB4</accession>
<dbReference type="PANTHER" id="PTHR43031">
    <property type="entry name" value="FAD-DEPENDENT OXIDOREDUCTASE"/>
    <property type="match status" value="1"/>
</dbReference>
<organism evidence="2 3">
    <name type="scientific">Arenibacter palladensis</name>
    <dbReference type="NCBI Taxonomy" id="237373"/>
    <lineage>
        <taxon>Bacteria</taxon>
        <taxon>Pseudomonadati</taxon>
        <taxon>Bacteroidota</taxon>
        <taxon>Flavobacteriia</taxon>
        <taxon>Flavobacteriales</taxon>
        <taxon>Flavobacteriaceae</taxon>
        <taxon>Arenibacter</taxon>
    </lineage>
</organism>
<dbReference type="EMBL" id="FQUX01000001">
    <property type="protein sequence ID" value="SHE67238.1"/>
    <property type="molecule type" value="Genomic_DNA"/>
</dbReference>
<evidence type="ECO:0000313" key="2">
    <source>
        <dbReference type="EMBL" id="SHE67238.1"/>
    </source>
</evidence>
<proteinExistence type="predicted"/>
<reference evidence="3" key="1">
    <citation type="submission" date="2016-11" db="EMBL/GenBank/DDBJ databases">
        <authorList>
            <person name="Varghese N."/>
            <person name="Submissions S."/>
        </authorList>
    </citation>
    <scope>NUCLEOTIDE SEQUENCE [LARGE SCALE GENOMIC DNA]</scope>
    <source>
        <strain evidence="3">DSM 17539</strain>
    </source>
</reference>
<keyword evidence="3" id="KW-1185">Reference proteome</keyword>
<dbReference type="SMART" id="SM00450">
    <property type="entry name" value="RHOD"/>
    <property type="match status" value="1"/>
</dbReference>
<evidence type="ECO:0000259" key="1">
    <source>
        <dbReference type="PROSITE" id="PS50206"/>
    </source>
</evidence>
<dbReference type="InterPro" id="IPR050229">
    <property type="entry name" value="GlpE_sulfurtransferase"/>
</dbReference>
<dbReference type="RefSeq" id="WP_245802494.1">
    <property type="nucleotide sequence ID" value="NZ_FQUX01000001.1"/>
</dbReference>
<dbReference type="SUPFAM" id="SSF52821">
    <property type="entry name" value="Rhodanese/Cell cycle control phosphatase"/>
    <property type="match status" value="1"/>
</dbReference>
<dbReference type="PROSITE" id="PS50206">
    <property type="entry name" value="RHODANESE_3"/>
    <property type="match status" value="1"/>
</dbReference>
<feature type="domain" description="Rhodanese" evidence="1">
    <location>
        <begin position="52"/>
        <end position="143"/>
    </location>
</feature>
<dbReference type="InterPro" id="IPR001763">
    <property type="entry name" value="Rhodanese-like_dom"/>
</dbReference>
<keyword evidence="2" id="KW-0808">Transferase</keyword>
<name>A0A1M4VEB4_9FLAO</name>
<dbReference type="Proteomes" id="UP000184406">
    <property type="component" value="Unassembled WGS sequence"/>
</dbReference>
<protein>
    <submittedName>
        <fullName evidence="2">Rhodanese-related sulfurtransferase</fullName>
    </submittedName>
</protein>
<dbReference type="GO" id="GO:0016740">
    <property type="term" value="F:transferase activity"/>
    <property type="evidence" value="ECO:0007669"/>
    <property type="project" value="UniProtKB-KW"/>
</dbReference>
<sequence>MRLYLQMKYLFHILISLIFLCGLRGQSEIDKTLRKFNNNNCVPYIAAEGLTRNTQFLLLDTREKVEFEVSHIAKAIWVGNKNFDTDTILAIVPDKNRPIVVYCSIGIRSEKVGEKLLKNGYKEVYNLYGGIFEWKNKGFPVYDSIGQETDRVHAYNRHWGKMLNNATKVYGHKKHNN</sequence>
<dbReference type="PANTHER" id="PTHR43031:SF1">
    <property type="entry name" value="PYRIDINE NUCLEOTIDE-DISULPHIDE OXIDOREDUCTASE"/>
    <property type="match status" value="1"/>
</dbReference>
<dbReference type="Gene3D" id="3.40.250.10">
    <property type="entry name" value="Rhodanese-like domain"/>
    <property type="match status" value="1"/>
</dbReference>
<dbReference type="InterPro" id="IPR036873">
    <property type="entry name" value="Rhodanese-like_dom_sf"/>
</dbReference>
<evidence type="ECO:0000313" key="3">
    <source>
        <dbReference type="Proteomes" id="UP000184406"/>
    </source>
</evidence>
<dbReference type="Pfam" id="PF00581">
    <property type="entry name" value="Rhodanese"/>
    <property type="match status" value="1"/>
</dbReference>
<dbReference type="NCBIfam" id="NF045521">
    <property type="entry name" value="rhoda_near_glyco"/>
    <property type="match status" value="1"/>
</dbReference>
<dbReference type="AlphaFoldDB" id="A0A1M4VEB4"/>
<dbReference type="CDD" id="cd00158">
    <property type="entry name" value="RHOD"/>
    <property type="match status" value="1"/>
</dbReference>